<dbReference type="Proteomes" id="UP000823775">
    <property type="component" value="Unassembled WGS sequence"/>
</dbReference>
<dbReference type="InterPro" id="IPR035513">
    <property type="entry name" value="Invertase/methylesterase_inhib"/>
</dbReference>
<accession>A0ABS8V3G7</accession>
<evidence type="ECO:0000313" key="4">
    <source>
        <dbReference type="Proteomes" id="UP000823775"/>
    </source>
</evidence>
<dbReference type="InterPro" id="IPR006501">
    <property type="entry name" value="Pectinesterase_inhib_dom"/>
</dbReference>
<dbReference type="EMBL" id="JACEIK010003428">
    <property type="protein sequence ID" value="MCD9641683.1"/>
    <property type="molecule type" value="Genomic_DNA"/>
</dbReference>
<keyword evidence="1" id="KW-0812">Transmembrane</keyword>
<keyword evidence="1" id="KW-0472">Membrane</keyword>
<gene>
    <name evidence="3" type="ORF">HAX54_028029</name>
</gene>
<evidence type="ECO:0000259" key="2">
    <source>
        <dbReference type="Pfam" id="PF04043"/>
    </source>
</evidence>
<sequence length="143" mass="15820">MANNVIVGGIASILVVACVVAACVTLAKHGDSLHQVKFTTSIIRRIMCQPTPYKRNLMRRLVRGEECDGAKDYIKVALKRLKMLSAAEEICLACVEDLRGSVSKLDNFDYTKIKDVVDDLKTWLSAVVAYEETCLDALAIRTK</sequence>
<feature type="transmembrane region" description="Helical" evidence="1">
    <location>
        <begin position="6"/>
        <end position="27"/>
    </location>
</feature>
<feature type="domain" description="Pectinesterase inhibitor" evidence="2">
    <location>
        <begin position="92"/>
        <end position="138"/>
    </location>
</feature>
<dbReference type="SUPFAM" id="SSF101148">
    <property type="entry name" value="Plant invertase/pectin methylesterase inhibitor"/>
    <property type="match status" value="1"/>
</dbReference>
<comment type="caution">
    <text evidence="3">The sequence shown here is derived from an EMBL/GenBank/DDBJ whole genome shotgun (WGS) entry which is preliminary data.</text>
</comment>
<reference evidence="3 4" key="1">
    <citation type="journal article" date="2021" name="BMC Genomics">
        <title>Datura genome reveals duplications of psychoactive alkaloid biosynthetic genes and high mutation rate following tissue culture.</title>
        <authorList>
            <person name="Rajewski A."/>
            <person name="Carter-House D."/>
            <person name="Stajich J."/>
            <person name="Litt A."/>
        </authorList>
    </citation>
    <scope>NUCLEOTIDE SEQUENCE [LARGE SCALE GENOMIC DNA]</scope>
    <source>
        <strain evidence="3">AR-01</strain>
    </source>
</reference>
<keyword evidence="4" id="KW-1185">Reference proteome</keyword>
<evidence type="ECO:0000256" key="1">
    <source>
        <dbReference type="SAM" id="Phobius"/>
    </source>
</evidence>
<organism evidence="3 4">
    <name type="scientific">Datura stramonium</name>
    <name type="common">Jimsonweed</name>
    <name type="synonym">Common thornapple</name>
    <dbReference type="NCBI Taxonomy" id="4076"/>
    <lineage>
        <taxon>Eukaryota</taxon>
        <taxon>Viridiplantae</taxon>
        <taxon>Streptophyta</taxon>
        <taxon>Embryophyta</taxon>
        <taxon>Tracheophyta</taxon>
        <taxon>Spermatophyta</taxon>
        <taxon>Magnoliopsida</taxon>
        <taxon>eudicotyledons</taxon>
        <taxon>Gunneridae</taxon>
        <taxon>Pentapetalae</taxon>
        <taxon>asterids</taxon>
        <taxon>lamiids</taxon>
        <taxon>Solanales</taxon>
        <taxon>Solanaceae</taxon>
        <taxon>Solanoideae</taxon>
        <taxon>Datureae</taxon>
        <taxon>Datura</taxon>
    </lineage>
</organism>
<keyword evidence="1" id="KW-1133">Transmembrane helix</keyword>
<evidence type="ECO:0000313" key="3">
    <source>
        <dbReference type="EMBL" id="MCD9641683.1"/>
    </source>
</evidence>
<protein>
    <recommendedName>
        <fullName evidence="2">Pectinesterase inhibitor domain-containing protein</fullName>
    </recommendedName>
</protein>
<dbReference type="Pfam" id="PF04043">
    <property type="entry name" value="PMEI"/>
    <property type="match status" value="1"/>
</dbReference>
<proteinExistence type="predicted"/>
<dbReference type="Gene3D" id="1.20.140.40">
    <property type="entry name" value="Invertase/pectin methylesterase inhibitor family protein"/>
    <property type="match status" value="1"/>
</dbReference>
<name>A0ABS8V3G7_DATST</name>